<dbReference type="GeneID" id="113503737"/>
<feature type="region of interest" description="Disordered" evidence="1">
    <location>
        <begin position="183"/>
        <end position="223"/>
    </location>
</feature>
<name>A0A7E5WLJ3_TRINI</name>
<organism evidence="3 4">
    <name type="scientific">Trichoplusia ni</name>
    <name type="common">Cabbage looper</name>
    <dbReference type="NCBI Taxonomy" id="7111"/>
    <lineage>
        <taxon>Eukaryota</taxon>
        <taxon>Metazoa</taxon>
        <taxon>Ecdysozoa</taxon>
        <taxon>Arthropoda</taxon>
        <taxon>Hexapoda</taxon>
        <taxon>Insecta</taxon>
        <taxon>Pterygota</taxon>
        <taxon>Neoptera</taxon>
        <taxon>Endopterygota</taxon>
        <taxon>Lepidoptera</taxon>
        <taxon>Glossata</taxon>
        <taxon>Ditrysia</taxon>
        <taxon>Noctuoidea</taxon>
        <taxon>Noctuidae</taxon>
        <taxon>Plusiinae</taxon>
        <taxon>Trichoplusia</taxon>
    </lineage>
</organism>
<dbReference type="PROSITE" id="PS51029">
    <property type="entry name" value="MADF"/>
    <property type="match status" value="1"/>
</dbReference>
<evidence type="ECO:0000259" key="2">
    <source>
        <dbReference type="PROSITE" id="PS51029"/>
    </source>
</evidence>
<reference evidence="4" key="1">
    <citation type="submission" date="2025-08" db="UniProtKB">
        <authorList>
            <consortium name="RefSeq"/>
        </authorList>
    </citation>
    <scope>IDENTIFICATION</scope>
</reference>
<dbReference type="InterPro" id="IPR006578">
    <property type="entry name" value="MADF-dom"/>
</dbReference>
<dbReference type="Proteomes" id="UP000322000">
    <property type="component" value="Chromosome 20"/>
</dbReference>
<dbReference type="FunCoup" id="A0A7E5WLJ3">
    <property type="interactions" value="22"/>
</dbReference>
<feature type="region of interest" description="Disordered" evidence="1">
    <location>
        <begin position="1"/>
        <end position="20"/>
    </location>
</feature>
<feature type="domain" description="MADF" evidence="2">
    <location>
        <begin position="78"/>
        <end position="168"/>
    </location>
</feature>
<sequence>MKAGASSSSSSSSSGYSSRKLGWLSSGSNTGCRTLALRADVRTLFSIASASLRVAAAALSLGPVNNSRAMNSRNYRERLIDEVKKYPVLYDTQHEHHRDIDVRDRCWLEISDRLGANSEVLKREWKILRDSMRQALKRSNTGATTKSGLPCKKWRFQSRMAFVLPYMTIRRNQRQIKENIKIDETEAASDDEREHEVWDPGNQLGNQLGNQPGNQLGNQPGPDHDSLDLFFASVCQSTKRLPRKYQSSVKRQVLDTLLRVEEEWENEQSESKVDVSKDYE</sequence>
<evidence type="ECO:0000256" key="1">
    <source>
        <dbReference type="SAM" id="MobiDB-lite"/>
    </source>
</evidence>
<feature type="compositionally biased region" description="Low complexity" evidence="1">
    <location>
        <begin position="1"/>
        <end position="18"/>
    </location>
</feature>
<dbReference type="OrthoDB" id="5779735at2759"/>
<dbReference type="GO" id="GO:0003677">
    <property type="term" value="F:DNA binding"/>
    <property type="evidence" value="ECO:0007669"/>
    <property type="project" value="InterPro"/>
</dbReference>
<feature type="compositionally biased region" description="Polar residues" evidence="1">
    <location>
        <begin position="203"/>
        <end position="218"/>
    </location>
</feature>
<dbReference type="InterPro" id="IPR004210">
    <property type="entry name" value="BESS_motif"/>
</dbReference>
<dbReference type="RefSeq" id="XP_026741620.1">
    <property type="nucleotide sequence ID" value="XM_026885819.1"/>
</dbReference>
<feature type="compositionally biased region" description="Basic and acidic residues" evidence="1">
    <location>
        <begin position="183"/>
        <end position="198"/>
    </location>
</feature>
<dbReference type="InterPro" id="IPR039353">
    <property type="entry name" value="TF_Adf1"/>
</dbReference>
<dbReference type="GO" id="GO:0005634">
    <property type="term" value="C:nucleus"/>
    <property type="evidence" value="ECO:0007669"/>
    <property type="project" value="TreeGrafter"/>
</dbReference>
<accession>A0A7E5WLJ3</accession>
<evidence type="ECO:0000313" key="3">
    <source>
        <dbReference type="Proteomes" id="UP000322000"/>
    </source>
</evidence>
<proteinExistence type="predicted"/>
<dbReference type="InParanoid" id="A0A7E5WLJ3"/>
<dbReference type="GO" id="GO:0006357">
    <property type="term" value="P:regulation of transcription by RNA polymerase II"/>
    <property type="evidence" value="ECO:0007669"/>
    <property type="project" value="TreeGrafter"/>
</dbReference>
<dbReference type="AlphaFoldDB" id="A0A7E5WLJ3"/>
<dbReference type="PANTHER" id="PTHR12243:SF67">
    <property type="entry name" value="COREPRESSOR OF PANGOLIN, ISOFORM A-RELATED"/>
    <property type="match status" value="1"/>
</dbReference>
<dbReference type="Pfam" id="PF02944">
    <property type="entry name" value="BESS"/>
    <property type="match status" value="1"/>
</dbReference>
<evidence type="ECO:0000313" key="4">
    <source>
        <dbReference type="RefSeq" id="XP_026741620.1"/>
    </source>
</evidence>
<dbReference type="PANTHER" id="PTHR12243">
    <property type="entry name" value="MADF DOMAIN TRANSCRIPTION FACTOR"/>
    <property type="match status" value="1"/>
</dbReference>
<dbReference type="KEGG" id="tnl:113503737"/>
<protein>
    <submittedName>
        <fullName evidence="4">Uncharacterized protein LOC113503737 isoform X1</fullName>
    </submittedName>
</protein>
<gene>
    <name evidence="4" type="primary">LOC113503737</name>
</gene>
<dbReference type="Pfam" id="PF10545">
    <property type="entry name" value="MADF_DNA_bdg"/>
    <property type="match status" value="1"/>
</dbReference>
<dbReference type="GO" id="GO:0005667">
    <property type="term" value="C:transcription regulator complex"/>
    <property type="evidence" value="ECO:0007669"/>
    <property type="project" value="TreeGrafter"/>
</dbReference>
<keyword evidence="3" id="KW-1185">Reference proteome</keyword>
<dbReference type="SMART" id="SM00595">
    <property type="entry name" value="MADF"/>
    <property type="match status" value="1"/>
</dbReference>